<name>A0A3E2NM31_9SPHI</name>
<evidence type="ECO:0000313" key="2">
    <source>
        <dbReference type="EMBL" id="RFZ82064.1"/>
    </source>
</evidence>
<organism evidence="2 3">
    <name type="scientific">Mucilaginibacter terrenus</name>
    <dbReference type="NCBI Taxonomy" id="2482727"/>
    <lineage>
        <taxon>Bacteria</taxon>
        <taxon>Pseudomonadati</taxon>
        <taxon>Bacteroidota</taxon>
        <taxon>Sphingobacteriia</taxon>
        <taxon>Sphingobacteriales</taxon>
        <taxon>Sphingobacteriaceae</taxon>
        <taxon>Mucilaginibacter</taxon>
    </lineage>
</organism>
<evidence type="ECO:0000256" key="1">
    <source>
        <dbReference type="SAM" id="Phobius"/>
    </source>
</evidence>
<dbReference type="GO" id="GO:0016020">
    <property type="term" value="C:membrane"/>
    <property type="evidence" value="ECO:0007669"/>
    <property type="project" value="GOC"/>
</dbReference>
<keyword evidence="1" id="KW-1133">Transmembrane helix</keyword>
<dbReference type="PANTHER" id="PTHR28026">
    <property type="entry name" value="DUF962 DOMAIN PROTEIN (AFU_ORTHOLOGUE AFUA_8G05310)"/>
    <property type="match status" value="1"/>
</dbReference>
<protein>
    <submittedName>
        <fullName evidence="2">DUF962 domain-containing protein</fullName>
    </submittedName>
</protein>
<accession>A0A3E2NM31</accession>
<sequence>MGKQHDKQQAFINKNADERSLTTYFGQFDVTHKQRTNRLLHFICVPLMVFGILTLTWAFPFPQIGFLKAYNGYFNWASFVIAFWVYYVLKQSPLLSYIMLFIMFAFSYLVMQLQNWDKSGGLPLIWTGTIIIALAALGQYLGSIKEGRASWQVDKKLFLIAPLWVLHQLLSRLGVNKY</sequence>
<comment type="caution">
    <text evidence="2">The sequence shown here is derived from an EMBL/GenBank/DDBJ whole genome shotgun (WGS) entry which is preliminary data.</text>
</comment>
<evidence type="ECO:0000313" key="3">
    <source>
        <dbReference type="Proteomes" id="UP000260823"/>
    </source>
</evidence>
<feature type="transmembrane region" description="Helical" evidence="1">
    <location>
        <begin position="73"/>
        <end position="89"/>
    </location>
</feature>
<dbReference type="PANTHER" id="PTHR28026:SF9">
    <property type="entry name" value="2-HYDROXY-PALMITIC ACID DIOXYGENASE MPO1"/>
    <property type="match status" value="1"/>
</dbReference>
<gene>
    <name evidence="2" type="ORF">DYU05_15655</name>
</gene>
<feature type="transmembrane region" description="Helical" evidence="1">
    <location>
        <begin position="94"/>
        <end position="111"/>
    </location>
</feature>
<keyword evidence="1" id="KW-0472">Membrane</keyword>
<feature type="transmembrane region" description="Helical" evidence="1">
    <location>
        <begin position="123"/>
        <end position="144"/>
    </location>
</feature>
<feature type="transmembrane region" description="Helical" evidence="1">
    <location>
        <begin position="39"/>
        <end position="61"/>
    </location>
</feature>
<reference evidence="2 3" key="1">
    <citation type="submission" date="2018-08" db="EMBL/GenBank/DDBJ databases">
        <title>Mucilaginibacter terrae sp. nov., isolated from manganese diggings.</title>
        <authorList>
            <person name="Huang Y."/>
            <person name="Zhou Z."/>
        </authorList>
    </citation>
    <scope>NUCLEOTIDE SEQUENCE [LARGE SCALE GENOMIC DNA]</scope>
    <source>
        <strain evidence="2 3">ZH6</strain>
    </source>
</reference>
<dbReference type="Pfam" id="PF06127">
    <property type="entry name" value="Mpo1-like"/>
    <property type="match status" value="1"/>
</dbReference>
<keyword evidence="1" id="KW-0812">Transmembrane</keyword>
<dbReference type="InterPro" id="IPR009305">
    <property type="entry name" value="Mpo1-like"/>
</dbReference>
<dbReference type="OrthoDB" id="5515308at2"/>
<dbReference type="AlphaFoldDB" id="A0A3E2NM31"/>
<proteinExistence type="predicted"/>
<keyword evidence="3" id="KW-1185">Reference proteome</keyword>
<dbReference type="Proteomes" id="UP000260823">
    <property type="component" value="Unassembled WGS sequence"/>
</dbReference>
<dbReference type="EMBL" id="QWDE01000003">
    <property type="protein sequence ID" value="RFZ82064.1"/>
    <property type="molecule type" value="Genomic_DNA"/>
</dbReference>
<dbReference type="RefSeq" id="WP_117384090.1">
    <property type="nucleotide sequence ID" value="NZ_QWDE01000003.1"/>
</dbReference>
<dbReference type="GO" id="GO:0046521">
    <property type="term" value="P:sphingoid catabolic process"/>
    <property type="evidence" value="ECO:0007669"/>
    <property type="project" value="TreeGrafter"/>
</dbReference>